<keyword evidence="3" id="KW-0456">Lyase</keyword>
<protein>
    <recommendedName>
        <fullName evidence="1">UPF0597 protein WMO62_07655</fullName>
    </recommendedName>
</protein>
<reference evidence="3 4" key="1">
    <citation type="submission" date="2024-03" db="EMBL/GenBank/DDBJ databases">
        <title>Human intestinal bacterial collection.</title>
        <authorList>
            <person name="Pauvert C."/>
            <person name="Hitch T.C.A."/>
            <person name="Clavel T."/>
        </authorList>
    </citation>
    <scope>NUCLEOTIDE SEQUENCE [LARGE SCALE GENOMIC DNA]</scope>
    <source>
        <strain evidence="3 4">CLA-AA-H78B</strain>
    </source>
</reference>
<dbReference type="PIRSF" id="PIRSF006054">
    <property type="entry name" value="UCP006054"/>
    <property type="match status" value="1"/>
</dbReference>
<keyword evidence="4" id="KW-1185">Reference proteome</keyword>
<name>A0ABV1I0K3_9FIRM</name>
<evidence type="ECO:0000259" key="2">
    <source>
        <dbReference type="Pfam" id="PF03313"/>
    </source>
</evidence>
<dbReference type="InterPro" id="IPR021144">
    <property type="entry name" value="UPF0597"/>
</dbReference>
<sequence length="422" mass="45112">MDQHVYEEYIAILKEELVPALGCTEPIAIAYAAAKAREILGKLPEEIVVSCSGNIIKNVKAVIVPTTGDLKGIETSAILGAVGGNAEKKLEVLVDVTDEDLKITRELLKKKICHVELLEGVSNLQIIVELKAGEDTALAEIAFSHTNIVRLEKNGQVIFSKEMEADSAASTDRTLLNLKDIYEFAQTVKIDEIKDLIDRQLAYNMSIAKEGLTKSYGANVGATILKYYGDDVRNRAKALPAAGSDARMNGCVLPVMINSGSGNQGMTVSLPVAVFADYLFADKEKEYRALVLSNLVAIYQKNELGKLSAYCGAVSAATGAGAGIAYLHGADFDTIAETITNTLANVSGIVCDGAKASCAAKIASSVDAAIMAYYMAAEHRGFQSGEGLVKKDVEATIKSFGRMGREGMRSTDVEILKIMLEP</sequence>
<dbReference type="Proteomes" id="UP001470288">
    <property type="component" value="Unassembled WGS sequence"/>
</dbReference>
<feature type="domain" description="Serine dehydratase-like alpha subunit" evidence="2">
    <location>
        <begin position="88"/>
        <end position="417"/>
    </location>
</feature>
<dbReference type="RefSeq" id="WP_117496394.1">
    <property type="nucleotide sequence ID" value="NZ_JBBMFC010000011.1"/>
</dbReference>
<dbReference type="GO" id="GO:0003941">
    <property type="term" value="F:L-serine ammonia-lyase activity"/>
    <property type="evidence" value="ECO:0007669"/>
    <property type="project" value="UniProtKB-EC"/>
</dbReference>
<dbReference type="InterPro" id="IPR005130">
    <property type="entry name" value="Ser_deHydtase-like_asu"/>
</dbReference>
<evidence type="ECO:0000256" key="1">
    <source>
        <dbReference type="HAMAP-Rule" id="MF_01845"/>
    </source>
</evidence>
<dbReference type="PANTHER" id="PTHR30501">
    <property type="entry name" value="UPF0597 PROTEIN YHAM"/>
    <property type="match status" value="1"/>
</dbReference>
<accession>A0ABV1I0K3</accession>
<proteinExistence type="inferred from homology"/>
<comment type="similarity">
    <text evidence="1">Belongs to the UPF0597 family.</text>
</comment>
<dbReference type="EMBL" id="JBBMFC010000011">
    <property type="protein sequence ID" value="MEQ2578715.1"/>
    <property type="molecule type" value="Genomic_DNA"/>
</dbReference>
<gene>
    <name evidence="3" type="ORF">WMO62_07655</name>
</gene>
<evidence type="ECO:0000313" key="4">
    <source>
        <dbReference type="Proteomes" id="UP001470288"/>
    </source>
</evidence>
<dbReference type="HAMAP" id="MF_01845">
    <property type="entry name" value="UPF0597"/>
    <property type="match status" value="1"/>
</dbReference>
<comment type="caution">
    <text evidence="3">The sequence shown here is derived from an EMBL/GenBank/DDBJ whole genome shotgun (WGS) entry which is preliminary data.</text>
</comment>
<dbReference type="PANTHER" id="PTHR30501:SF2">
    <property type="entry name" value="UPF0597 PROTEIN YHAM"/>
    <property type="match status" value="1"/>
</dbReference>
<dbReference type="Pfam" id="PF03313">
    <property type="entry name" value="SDH_alpha"/>
    <property type="match status" value="1"/>
</dbReference>
<organism evidence="3 4">
    <name type="scientific">Hominiventricola aquisgranensis</name>
    <dbReference type="NCBI Taxonomy" id="3133164"/>
    <lineage>
        <taxon>Bacteria</taxon>
        <taxon>Bacillati</taxon>
        <taxon>Bacillota</taxon>
        <taxon>Clostridia</taxon>
        <taxon>Lachnospirales</taxon>
        <taxon>Lachnospiraceae</taxon>
        <taxon>Hominiventricola</taxon>
    </lineage>
</organism>
<evidence type="ECO:0000313" key="3">
    <source>
        <dbReference type="EMBL" id="MEQ2578715.1"/>
    </source>
</evidence>